<proteinExistence type="predicted"/>
<dbReference type="InterPro" id="IPR010133">
    <property type="entry name" value="Bacteriocin_signal_seq"/>
</dbReference>
<evidence type="ECO:0000313" key="5">
    <source>
        <dbReference type="Proteomes" id="UP001229832"/>
    </source>
</evidence>
<sequence>MKQLTTEELSNVTGGGNIFYEAGKIIGTGLYWFCKGASAIKG</sequence>
<dbReference type="EMBL" id="CP132485">
    <property type="protein sequence ID" value="WLV83091.1"/>
    <property type="molecule type" value="Genomic_DNA"/>
</dbReference>
<keyword evidence="5" id="KW-1185">Reference proteome</keyword>
<organism evidence="4 5">
    <name type="scientific">Lacticaseibacillus zeae subsp. silagei</name>
    <dbReference type="NCBI Taxonomy" id="3068307"/>
    <lineage>
        <taxon>Bacteria</taxon>
        <taxon>Bacillati</taxon>
        <taxon>Bacillota</taxon>
        <taxon>Bacilli</taxon>
        <taxon>Lactobacillales</taxon>
        <taxon>Lactobacillaceae</taxon>
        <taxon>Lacticaseibacillus</taxon>
    </lineage>
</organism>
<dbReference type="GO" id="GO:0042742">
    <property type="term" value="P:defense response to bacterium"/>
    <property type="evidence" value="ECO:0007669"/>
    <property type="project" value="UniProtKB-KW"/>
</dbReference>
<dbReference type="RefSeq" id="WP_115656742.1">
    <property type="nucleotide sequence ID" value="NZ_CP132484.1"/>
</dbReference>
<reference evidence="4 5" key="1">
    <citation type="submission" date="2023-08" db="EMBL/GenBank/DDBJ databases">
        <authorList>
            <person name="Buchebner-Jance M."/>
        </authorList>
    </citation>
    <scope>NUCLEOTIDE SEQUENCE [LARGE SCALE GENOMIC DNA]</scope>
    <source>
        <strain evidence="4 5">NCIMB 15475</strain>
    </source>
</reference>
<evidence type="ECO:0000313" key="4">
    <source>
        <dbReference type="EMBL" id="WLV83091.1"/>
    </source>
</evidence>
<evidence type="ECO:0000256" key="1">
    <source>
        <dbReference type="ARBA" id="ARBA00022529"/>
    </source>
</evidence>
<protein>
    <submittedName>
        <fullName evidence="4">Lactococcin G-alpha/enterocin 1071A family bacteriocin</fullName>
    </submittedName>
</protein>
<gene>
    <name evidence="4" type="ORF">LACZS2_002297</name>
</gene>
<keyword evidence="2" id="KW-0044">Antibiotic</keyword>
<dbReference type="NCBIfam" id="TIGR01847">
    <property type="entry name" value="bacteriocin_sig"/>
    <property type="match status" value="1"/>
</dbReference>
<dbReference type="Proteomes" id="UP001229832">
    <property type="component" value="Chromosome"/>
</dbReference>
<dbReference type="GeneID" id="93269977"/>
<accession>A0ABD7Z819</accession>
<evidence type="ECO:0000256" key="3">
    <source>
        <dbReference type="ARBA" id="ARBA00023048"/>
    </source>
</evidence>
<evidence type="ECO:0000256" key="2">
    <source>
        <dbReference type="ARBA" id="ARBA00023022"/>
    </source>
</evidence>
<dbReference type="AlphaFoldDB" id="A0ABD7Z819"/>
<keyword evidence="3" id="KW-0078">Bacteriocin</keyword>
<dbReference type="GO" id="GO:0031640">
    <property type="term" value="P:killing of cells of another organism"/>
    <property type="evidence" value="ECO:0007669"/>
    <property type="project" value="UniProtKB-KW"/>
</dbReference>
<keyword evidence="1" id="KW-0929">Antimicrobial</keyword>
<dbReference type="NCBIfam" id="NF038035">
    <property type="entry name" value="lactGalph_entA"/>
    <property type="match status" value="1"/>
</dbReference>
<name>A0ABD7Z819_LACZE</name>